<dbReference type="GO" id="GO:0002098">
    <property type="term" value="P:tRNA wobble uridine modification"/>
    <property type="evidence" value="ECO:0007669"/>
    <property type="project" value="InterPro"/>
</dbReference>
<accession>A0AAD9MH95</accession>
<dbReference type="EMBL" id="JASFZW010000010">
    <property type="protein sequence ID" value="KAK2076487.1"/>
    <property type="molecule type" value="Genomic_DNA"/>
</dbReference>
<comment type="similarity">
    <text evidence="4">Belongs to the ELP5 family.</text>
</comment>
<comment type="subcellular location">
    <subcellularLocation>
        <location evidence="2">Cytoplasm</location>
    </subcellularLocation>
    <subcellularLocation>
        <location evidence="1">Nucleus</location>
    </subcellularLocation>
</comment>
<feature type="region of interest" description="Disordered" evidence="9">
    <location>
        <begin position="213"/>
        <end position="247"/>
    </location>
</feature>
<comment type="pathway">
    <text evidence="3">tRNA modification; 5-methoxycarbonylmethyl-2-thiouridine-tRNA biosynthesis.</text>
</comment>
<dbReference type="GO" id="GO:0005829">
    <property type="term" value="C:cytosol"/>
    <property type="evidence" value="ECO:0007669"/>
    <property type="project" value="TreeGrafter"/>
</dbReference>
<evidence type="ECO:0000256" key="7">
    <source>
        <dbReference type="ARBA" id="ARBA00022694"/>
    </source>
</evidence>
<proteinExistence type="inferred from homology"/>
<evidence type="ECO:0000256" key="9">
    <source>
        <dbReference type="SAM" id="MobiDB-lite"/>
    </source>
</evidence>
<protein>
    <recommendedName>
        <fullName evidence="5">Elongator complex protein 5</fullName>
    </recommendedName>
</protein>
<gene>
    <name evidence="10" type="ORF">QBZ16_001013</name>
</gene>
<keyword evidence="11" id="KW-1185">Reference proteome</keyword>
<comment type="caution">
    <text evidence="10">The sequence shown here is derived from an EMBL/GenBank/DDBJ whole genome shotgun (WGS) entry which is preliminary data.</text>
</comment>
<evidence type="ECO:0000313" key="10">
    <source>
        <dbReference type="EMBL" id="KAK2076487.1"/>
    </source>
</evidence>
<dbReference type="GO" id="GO:0005634">
    <property type="term" value="C:nucleus"/>
    <property type="evidence" value="ECO:0007669"/>
    <property type="project" value="UniProtKB-SubCell"/>
</dbReference>
<evidence type="ECO:0000256" key="6">
    <source>
        <dbReference type="ARBA" id="ARBA00022490"/>
    </source>
</evidence>
<dbReference type="Proteomes" id="UP001255856">
    <property type="component" value="Unassembled WGS sequence"/>
</dbReference>
<dbReference type="GO" id="GO:0033588">
    <property type="term" value="C:elongator holoenzyme complex"/>
    <property type="evidence" value="ECO:0007669"/>
    <property type="project" value="InterPro"/>
</dbReference>
<dbReference type="PANTHER" id="PTHR15641:SF1">
    <property type="entry name" value="ELONGATOR COMPLEX PROTEIN 5"/>
    <property type="match status" value="1"/>
</dbReference>
<evidence type="ECO:0000256" key="3">
    <source>
        <dbReference type="ARBA" id="ARBA00005043"/>
    </source>
</evidence>
<feature type="compositionally biased region" description="Acidic residues" evidence="9">
    <location>
        <begin position="235"/>
        <end position="247"/>
    </location>
</feature>
<evidence type="ECO:0000256" key="8">
    <source>
        <dbReference type="ARBA" id="ARBA00023242"/>
    </source>
</evidence>
<keyword evidence="6" id="KW-0963">Cytoplasm</keyword>
<evidence type="ECO:0000256" key="5">
    <source>
        <dbReference type="ARBA" id="ARBA00020264"/>
    </source>
</evidence>
<reference evidence="10" key="1">
    <citation type="submission" date="2021-01" db="EMBL/GenBank/DDBJ databases">
        <authorList>
            <person name="Eckstrom K.M.E."/>
        </authorList>
    </citation>
    <scope>NUCLEOTIDE SEQUENCE</scope>
    <source>
        <strain evidence="10">UVCC 0001</strain>
    </source>
</reference>
<dbReference type="InterPro" id="IPR019519">
    <property type="entry name" value="Elp5"/>
</dbReference>
<dbReference type="GO" id="GO:0000049">
    <property type="term" value="F:tRNA binding"/>
    <property type="evidence" value="ECO:0007669"/>
    <property type="project" value="TreeGrafter"/>
</dbReference>
<evidence type="ECO:0000313" key="11">
    <source>
        <dbReference type="Proteomes" id="UP001255856"/>
    </source>
</evidence>
<keyword evidence="8" id="KW-0539">Nucleus</keyword>
<evidence type="ECO:0000256" key="1">
    <source>
        <dbReference type="ARBA" id="ARBA00004123"/>
    </source>
</evidence>
<keyword evidence="7" id="KW-0819">tRNA processing</keyword>
<name>A0AAD9MH95_PROWI</name>
<organism evidence="10 11">
    <name type="scientific">Prototheca wickerhamii</name>
    <dbReference type="NCBI Taxonomy" id="3111"/>
    <lineage>
        <taxon>Eukaryota</taxon>
        <taxon>Viridiplantae</taxon>
        <taxon>Chlorophyta</taxon>
        <taxon>core chlorophytes</taxon>
        <taxon>Trebouxiophyceae</taxon>
        <taxon>Chlorellales</taxon>
        <taxon>Chlorellaceae</taxon>
        <taxon>Prototheca</taxon>
    </lineage>
</organism>
<sequence length="247" mass="26822">MYPCDRWYWRRAPAGKRGRLCVSIWSEPLPTRLALPGTLARDPEDWALELAALCEAGPGPGLLVIDCASPWVRRHGAQPTLRALRHLARRPGVGGLVTCLHADLHPPQTAALFRRSASCVLTCEEGPGLCGLRCETLRARAGPKTERAQVSVRDDGAALEIKAVGGETGREQSAEAETGAEELEARRAVALPYELQRDRGLLAASDARQYLPKAAGGLSDTGNHVLYVRDSESEHDSDEDPDDELDF</sequence>
<dbReference type="PANTHER" id="PTHR15641">
    <property type="entry name" value="ELONGATOR COMPLEX PROTEIN 5"/>
    <property type="match status" value="1"/>
</dbReference>
<evidence type="ECO:0000256" key="4">
    <source>
        <dbReference type="ARBA" id="ARBA00009567"/>
    </source>
</evidence>
<evidence type="ECO:0000256" key="2">
    <source>
        <dbReference type="ARBA" id="ARBA00004496"/>
    </source>
</evidence>
<dbReference type="AlphaFoldDB" id="A0AAD9MH95"/>